<dbReference type="KEGG" id="ari:UM93_11505"/>
<dbReference type="InterPro" id="IPR051678">
    <property type="entry name" value="AGP_Transferase"/>
</dbReference>
<reference evidence="2 3" key="1">
    <citation type="journal article" date="2015" name="Genome Announc.">
        <title>Complete Genome Sequencing of Protease-Producing Novel Arthrobacter sp. Strain IHBB 11108 Using PacBio Single-Molecule Real-Time Sequencing Technology.</title>
        <authorList>
            <person name="Kiran S."/>
            <person name="Swarnkar M.K."/>
            <person name="Pal M."/>
            <person name="Thakur R."/>
            <person name="Tewari R."/>
            <person name="Singh A.K."/>
            <person name="Gulati A."/>
        </authorList>
    </citation>
    <scope>NUCLEOTIDE SEQUENCE [LARGE SCALE GENOMIC DNA]</scope>
    <source>
        <strain evidence="2 3">IHBB 11108</strain>
    </source>
</reference>
<name>A0A0D4C3X7_9MICC</name>
<feature type="domain" description="Aminoglycoside phosphotransferase" evidence="1">
    <location>
        <begin position="35"/>
        <end position="263"/>
    </location>
</feature>
<dbReference type="SUPFAM" id="SSF56112">
    <property type="entry name" value="Protein kinase-like (PK-like)"/>
    <property type="match status" value="1"/>
</dbReference>
<evidence type="ECO:0000313" key="2">
    <source>
        <dbReference type="EMBL" id="AJT43080.1"/>
    </source>
</evidence>
<dbReference type="PANTHER" id="PTHR21310">
    <property type="entry name" value="AMINOGLYCOSIDE PHOSPHOTRANSFERASE-RELATED-RELATED"/>
    <property type="match status" value="1"/>
</dbReference>
<protein>
    <recommendedName>
        <fullName evidence="1">Aminoglycoside phosphotransferase domain-containing protein</fullName>
    </recommendedName>
</protein>
<organism evidence="2 3">
    <name type="scientific">Psychromicrobium lacuslunae</name>
    <dbReference type="NCBI Taxonomy" id="1618207"/>
    <lineage>
        <taxon>Bacteria</taxon>
        <taxon>Bacillati</taxon>
        <taxon>Actinomycetota</taxon>
        <taxon>Actinomycetes</taxon>
        <taxon>Micrococcales</taxon>
        <taxon>Micrococcaceae</taxon>
        <taxon>Psychromicrobium</taxon>
    </lineage>
</organism>
<accession>A0A0D4C3X7</accession>
<dbReference type="Gene3D" id="3.30.200.20">
    <property type="entry name" value="Phosphorylase Kinase, domain 1"/>
    <property type="match status" value="1"/>
</dbReference>
<dbReference type="AlphaFoldDB" id="A0A0D4C3X7"/>
<gene>
    <name evidence="2" type="ORF">UM93_11505</name>
</gene>
<dbReference type="PANTHER" id="PTHR21310:SF42">
    <property type="entry name" value="BIFUNCTIONAL AAC_APH"/>
    <property type="match status" value="1"/>
</dbReference>
<dbReference type="EMBL" id="CP011005">
    <property type="protein sequence ID" value="AJT43080.1"/>
    <property type="molecule type" value="Genomic_DNA"/>
</dbReference>
<keyword evidence="3" id="KW-1185">Reference proteome</keyword>
<dbReference type="InterPro" id="IPR002575">
    <property type="entry name" value="Aminoglycoside_PTrfase"/>
</dbReference>
<sequence length="298" mass="33081">MRMHENQLELTLPIVARLVSTQFPQWSALPLQPVISTGTVNQLFRLGEKWLLRFPLEAGDVENSLRELQAEFRSAEFLLGKVPLKTPEPVAIAEPGPGFPLPWSIYRWIPGQVVHQNEVTDQLDLAVRLAGFVTALRSLDTAGRSFSGSGRGGSLTSQDEYVAEALARNRGLIDIDRLGALWQRLRKAPRPDGSDRWTHGDLMPGNLLLQDERLSAVIDVATLSPADPALDLMPAWNLLDPASREVYRSELGCSDAEWQRGKAWALAQAVGCLYYYRVSNPAMSQTAERTLLALLDDE</sequence>
<evidence type="ECO:0000313" key="3">
    <source>
        <dbReference type="Proteomes" id="UP000061839"/>
    </source>
</evidence>
<dbReference type="Proteomes" id="UP000061839">
    <property type="component" value="Chromosome"/>
</dbReference>
<dbReference type="Pfam" id="PF01636">
    <property type="entry name" value="APH"/>
    <property type="match status" value="1"/>
</dbReference>
<evidence type="ECO:0000259" key="1">
    <source>
        <dbReference type="Pfam" id="PF01636"/>
    </source>
</evidence>
<dbReference type="CDD" id="cd05155">
    <property type="entry name" value="APH_ChoK_like_1"/>
    <property type="match status" value="1"/>
</dbReference>
<dbReference type="STRING" id="1618207.UM93_11505"/>
<dbReference type="HOGENOM" id="CLU_074977_0_0_11"/>
<dbReference type="InterPro" id="IPR011009">
    <property type="entry name" value="Kinase-like_dom_sf"/>
</dbReference>
<dbReference type="Gene3D" id="3.90.1200.10">
    <property type="match status" value="1"/>
</dbReference>
<dbReference type="PATRIC" id="fig|1618207.4.peg.2331"/>
<proteinExistence type="predicted"/>